<protein>
    <submittedName>
        <fullName evidence="1">Capsular biosynthesis protein</fullName>
    </submittedName>
</protein>
<sequence length="77" mass="8965">DSYNWAVLTNDEVDWLQDANTPMNSESQRIIDGYFKFSRPRELVRSITQSEWQFIAGLNRYHKNVGLSAVNSIGWLD</sequence>
<feature type="non-terminal residue" evidence="1">
    <location>
        <position position="1"/>
    </location>
</feature>
<gene>
    <name evidence="1" type="ORF">EAY46_28490</name>
</gene>
<dbReference type="Proteomes" id="UP000726136">
    <property type="component" value="Unassembled WGS sequence"/>
</dbReference>
<keyword evidence="2" id="KW-1185">Reference proteome</keyword>
<organism evidence="1 2">
    <name type="scientific">Vibrio anguillarum</name>
    <name type="common">Listonella anguillarum</name>
    <dbReference type="NCBI Taxonomy" id="55601"/>
    <lineage>
        <taxon>Bacteria</taxon>
        <taxon>Pseudomonadati</taxon>
        <taxon>Pseudomonadota</taxon>
        <taxon>Gammaproteobacteria</taxon>
        <taxon>Vibrionales</taxon>
        <taxon>Vibrionaceae</taxon>
        <taxon>Vibrio</taxon>
    </lineage>
</organism>
<feature type="non-terminal residue" evidence="1">
    <location>
        <position position="77"/>
    </location>
</feature>
<dbReference type="EMBL" id="RDPI01001230">
    <property type="protein sequence ID" value="MBF4376916.1"/>
    <property type="molecule type" value="Genomic_DNA"/>
</dbReference>
<accession>A0ABR9ZEP1</accession>
<evidence type="ECO:0000313" key="1">
    <source>
        <dbReference type="EMBL" id="MBF4376916.1"/>
    </source>
</evidence>
<comment type="caution">
    <text evidence="1">The sequence shown here is derived from an EMBL/GenBank/DDBJ whole genome shotgun (WGS) entry which is preliminary data.</text>
</comment>
<reference evidence="1 2" key="1">
    <citation type="journal article" date="2021" name="PeerJ">
        <title>Analysis of 44 Vibrio anguillarum genomes reveals high genetic diversity.</title>
        <authorList>
            <person name="Hansen M.J."/>
            <person name="Dalsgaard I."/>
        </authorList>
    </citation>
    <scope>NUCLEOTIDE SEQUENCE [LARGE SCALE GENOMIC DNA]</scope>
    <source>
        <strain evidence="1 2">040915-1/1B</strain>
    </source>
</reference>
<evidence type="ECO:0000313" key="2">
    <source>
        <dbReference type="Proteomes" id="UP000726136"/>
    </source>
</evidence>
<name>A0ABR9ZEP1_VIBAN</name>
<proteinExistence type="predicted"/>